<evidence type="ECO:0000256" key="1">
    <source>
        <dbReference type="SAM" id="MobiDB-lite"/>
    </source>
</evidence>
<protein>
    <recommendedName>
        <fullName evidence="6">Diguanylate cyclase/phosphodiesterase</fullName>
    </recommendedName>
</protein>
<dbReference type="InterPro" id="IPR029787">
    <property type="entry name" value="Nucleotide_cyclase"/>
</dbReference>
<reference evidence="4 5" key="2">
    <citation type="journal article" date="2021" name="Int. J. Syst. Evol. Microbiol.">
        <title>Isolation and Polyphasic Characterization of Desulfuromonas versatilis sp. Nov., an Electrogenic Bacteria Capable of Versatile Metabolism Isolated from a Graphene Oxide-Reducing Enrichment Culture.</title>
        <authorList>
            <person name="Xie L."/>
            <person name="Yoshida N."/>
            <person name="Ishii S."/>
            <person name="Meng L."/>
        </authorList>
    </citation>
    <scope>NUCLEOTIDE SEQUENCE [LARGE SCALE GENOMIC DNA]</scope>
    <source>
        <strain evidence="4 5">NIT-T3</strain>
    </source>
</reference>
<dbReference type="InterPro" id="IPR015168">
    <property type="entry name" value="SsuA/THI5"/>
</dbReference>
<dbReference type="SUPFAM" id="SSF53850">
    <property type="entry name" value="Periplasmic binding protein-like II"/>
    <property type="match status" value="1"/>
</dbReference>
<evidence type="ECO:0000313" key="5">
    <source>
        <dbReference type="Proteomes" id="UP001319827"/>
    </source>
</evidence>
<feature type="region of interest" description="Disordered" evidence="1">
    <location>
        <begin position="852"/>
        <end position="883"/>
    </location>
</feature>
<dbReference type="Pfam" id="PF09084">
    <property type="entry name" value="NMT1"/>
    <property type="match status" value="1"/>
</dbReference>
<proteinExistence type="predicted"/>
<evidence type="ECO:0000259" key="3">
    <source>
        <dbReference type="PROSITE" id="PS50887"/>
    </source>
</evidence>
<dbReference type="InterPro" id="IPR000160">
    <property type="entry name" value="GGDEF_dom"/>
</dbReference>
<accession>A0ABM8HNP0</accession>
<reference evidence="4 5" key="1">
    <citation type="journal article" date="2016" name="C (Basel)">
        <title>Selective Growth of and Electricity Production by Marine Exoelectrogenic Bacteria in Self-Aggregated Hydrogel of Microbially Reduced Graphene Oxide.</title>
        <authorList>
            <person name="Yoshida N."/>
            <person name="Goto Y."/>
            <person name="Miyata Y."/>
        </authorList>
    </citation>
    <scope>NUCLEOTIDE SEQUENCE [LARGE SCALE GENOMIC DNA]</scope>
    <source>
        <strain evidence="4 5">NIT-T3</strain>
    </source>
</reference>
<feature type="domain" description="EAL" evidence="2">
    <location>
        <begin position="605"/>
        <end position="859"/>
    </location>
</feature>
<dbReference type="Gene3D" id="3.30.70.270">
    <property type="match status" value="1"/>
</dbReference>
<dbReference type="PROSITE" id="PS50887">
    <property type="entry name" value="GGDEF"/>
    <property type="match status" value="1"/>
</dbReference>
<dbReference type="InterPro" id="IPR043128">
    <property type="entry name" value="Rev_trsase/Diguanyl_cyclase"/>
</dbReference>
<dbReference type="Gene3D" id="3.40.190.10">
    <property type="entry name" value="Periplasmic binding protein-like II"/>
    <property type="match status" value="2"/>
</dbReference>
<dbReference type="InterPro" id="IPR052155">
    <property type="entry name" value="Biofilm_reg_signaling"/>
</dbReference>
<dbReference type="InterPro" id="IPR001633">
    <property type="entry name" value="EAL_dom"/>
</dbReference>
<dbReference type="InterPro" id="IPR035919">
    <property type="entry name" value="EAL_sf"/>
</dbReference>
<dbReference type="PANTHER" id="PTHR44757">
    <property type="entry name" value="DIGUANYLATE CYCLASE DGCP"/>
    <property type="match status" value="1"/>
</dbReference>
<dbReference type="CDD" id="cd01949">
    <property type="entry name" value="GGDEF"/>
    <property type="match status" value="1"/>
</dbReference>
<dbReference type="Proteomes" id="UP001319827">
    <property type="component" value="Chromosome"/>
</dbReference>
<dbReference type="SMART" id="SM00052">
    <property type="entry name" value="EAL"/>
    <property type="match status" value="1"/>
</dbReference>
<dbReference type="EMBL" id="AP024355">
    <property type="protein sequence ID" value="BCR04485.1"/>
    <property type="molecule type" value="Genomic_DNA"/>
</dbReference>
<dbReference type="NCBIfam" id="TIGR00254">
    <property type="entry name" value="GGDEF"/>
    <property type="match status" value="1"/>
</dbReference>
<dbReference type="CDD" id="cd01948">
    <property type="entry name" value="EAL"/>
    <property type="match status" value="1"/>
</dbReference>
<dbReference type="RefSeq" id="WP_221251949.1">
    <property type="nucleotide sequence ID" value="NZ_AP024355.1"/>
</dbReference>
<evidence type="ECO:0000313" key="4">
    <source>
        <dbReference type="EMBL" id="BCR04485.1"/>
    </source>
</evidence>
<dbReference type="PANTHER" id="PTHR44757:SF2">
    <property type="entry name" value="BIOFILM ARCHITECTURE MAINTENANCE PROTEIN MBAA"/>
    <property type="match status" value="1"/>
</dbReference>
<name>A0ABM8HNP0_9BACT</name>
<dbReference type="PROSITE" id="PS50883">
    <property type="entry name" value="EAL"/>
    <property type="match status" value="1"/>
</dbReference>
<gene>
    <name evidence="4" type="ORF">DESUT3_15540</name>
</gene>
<dbReference type="SMART" id="SM00267">
    <property type="entry name" value="GGDEF"/>
    <property type="match status" value="1"/>
</dbReference>
<sequence length="883" mass="98503">MISRYLASKRLLLALLAISLAFFLQLSRIHAGDRQVDGLDKVRLQIPWGYQFNYAGFVAAVEKGIYAREGLDVEIVSGTPNNQLVEDVVSGRTEFGVSNSALLVHRLLEMQPVVALAPLFQKSPNILIARQDSGIGTPHDLIQRRVMLAEGIVSSEILAMLANEGLGPNSLRRVTHSWNLQDLVDGKVDAMVAYLTDQPYRLAKLGVTPSIIRPQSYGVDFYGDILFTSENLLETHPELVAAFRRASLAGWNYALNHPEEIIDLLLSRYHTAKEGYDREFLRQEAEQITNLIIPDLVEIGHSNPGRWQQIAQTYRSLGIIPEDYTLDGFLYDPTPTRFNWHHWSIKLAAALIILASGGLWASSRVNRRLALEVSERKRIEQELLLHHHRLETLVKERTARITEQNVRLSLEIEERKNAQRNLLKNEEKLKHLAHHDPLTGLPNRILLRDRLEHALARAQRDGHRCALLFFDLDRFKMINDSMGHGFGDKVLKAVGRRLQGQVREADTLARIGGDEFVVLLEKVPTPDGATCLAQKIIENMSRPLELEAHSYYLSASIGIAFYPDDGGDAESLMKCADIAMYRAKGQGGNACTVYTPAMNTRAQELLELERDLRSSLEHDQFILHYQPQVDLATGRLVGMEALLRWQHPARGLVPPGDFIPLAEQTGLITSIGEWVLRTACRQNLAWQDQGLPPVRMAVNISPRQFYKGDLVAKVSSILEDTGMDPAQLELEITESMIMEEVETAVSTMHEISAMGIALAIDDFGSGYSSLAYLKRFPISRLKIDRAFVKDIPNDTNDAAIVSAAIAMANSLNLDTVAEGIESPEQNDFLRSQGCRLGQGYYFGRPVPAEQLAGAWDRGNPAPDRPAHLISGPHGSPDQAELTN</sequence>
<evidence type="ECO:0008006" key="6">
    <source>
        <dbReference type="Google" id="ProtNLM"/>
    </source>
</evidence>
<keyword evidence="5" id="KW-1185">Reference proteome</keyword>
<evidence type="ECO:0000259" key="2">
    <source>
        <dbReference type="PROSITE" id="PS50883"/>
    </source>
</evidence>
<dbReference type="Pfam" id="PF00563">
    <property type="entry name" value="EAL"/>
    <property type="match status" value="1"/>
</dbReference>
<dbReference type="SUPFAM" id="SSF141868">
    <property type="entry name" value="EAL domain-like"/>
    <property type="match status" value="1"/>
</dbReference>
<organism evidence="4 5">
    <name type="scientific">Desulfuromonas versatilis</name>
    <dbReference type="NCBI Taxonomy" id="2802975"/>
    <lineage>
        <taxon>Bacteria</taxon>
        <taxon>Pseudomonadati</taxon>
        <taxon>Thermodesulfobacteriota</taxon>
        <taxon>Desulfuromonadia</taxon>
        <taxon>Desulfuromonadales</taxon>
        <taxon>Desulfuromonadaceae</taxon>
        <taxon>Desulfuromonas</taxon>
    </lineage>
</organism>
<feature type="domain" description="GGDEF" evidence="3">
    <location>
        <begin position="463"/>
        <end position="596"/>
    </location>
</feature>
<dbReference type="Gene3D" id="3.20.20.450">
    <property type="entry name" value="EAL domain"/>
    <property type="match status" value="1"/>
</dbReference>
<dbReference type="SUPFAM" id="SSF55073">
    <property type="entry name" value="Nucleotide cyclase"/>
    <property type="match status" value="1"/>
</dbReference>
<dbReference type="Pfam" id="PF00990">
    <property type="entry name" value="GGDEF"/>
    <property type="match status" value="1"/>
</dbReference>